<dbReference type="PANTHER" id="PTHR11002:SF76">
    <property type="entry name" value="CARBONIC ANHYDRASE"/>
    <property type="match status" value="1"/>
</dbReference>
<feature type="binding site" evidence="9">
    <location>
        <position position="96"/>
    </location>
    <ligand>
        <name>Zn(2+)</name>
        <dbReference type="ChEBI" id="CHEBI:29105"/>
    </ligand>
</feature>
<keyword evidence="3 9" id="KW-0479">Metal-binding</keyword>
<evidence type="ECO:0000256" key="3">
    <source>
        <dbReference type="ARBA" id="ARBA00022723"/>
    </source>
</evidence>
<dbReference type="Gene3D" id="3.40.1050.10">
    <property type="entry name" value="Carbonic anhydrase"/>
    <property type="match status" value="1"/>
</dbReference>
<keyword evidence="4 9" id="KW-0862">Zinc</keyword>
<dbReference type="GO" id="GO:0004089">
    <property type="term" value="F:carbonate dehydratase activity"/>
    <property type="evidence" value="ECO:0007669"/>
    <property type="project" value="UniProtKB-EC"/>
</dbReference>
<evidence type="ECO:0000256" key="4">
    <source>
        <dbReference type="ARBA" id="ARBA00022833"/>
    </source>
</evidence>
<feature type="binding site" evidence="9">
    <location>
        <position position="40"/>
    </location>
    <ligand>
        <name>Zn(2+)</name>
        <dbReference type="ChEBI" id="CHEBI:29105"/>
    </ligand>
</feature>
<feature type="binding site" evidence="9">
    <location>
        <position position="42"/>
    </location>
    <ligand>
        <name>Zn(2+)</name>
        <dbReference type="ChEBI" id="CHEBI:29105"/>
    </ligand>
</feature>
<proteinExistence type="inferred from homology"/>
<dbReference type="InterPro" id="IPR036874">
    <property type="entry name" value="Carbonic_anhydrase_sf"/>
</dbReference>
<dbReference type="InterPro" id="IPR015892">
    <property type="entry name" value="Carbonic_anhydrase_CS"/>
</dbReference>
<dbReference type="Pfam" id="PF00484">
    <property type="entry name" value="Pro_CA"/>
    <property type="match status" value="1"/>
</dbReference>
<dbReference type="PANTHER" id="PTHR11002">
    <property type="entry name" value="CARBONIC ANHYDRASE"/>
    <property type="match status" value="1"/>
</dbReference>
<evidence type="ECO:0000256" key="2">
    <source>
        <dbReference type="ARBA" id="ARBA00012925"/>
    </source>
</evidence>
<dbReference type="SUPFAM" id="SSF53056">
    <property type="entry name" value="beta-carbonic anhydrase, cab"/>
    <property type="match status" value="1"/>
</dbReference>
<dbReference type="Proteomes" id="UP000285575">
    <property type="component" value="Unassembled WGS sequence"/>
</dbReference>
<dbReference type="NCBIfam" id="NF007756">
    <property type="entry name" value="PRK10437.1"/>
    <property type="match status" value="1"/>
</dbReference>
<dbReference type="InterPro" id="IPR001765">
    <property type="entry name" value="Carbonic_anhydrase"/>
</dbReference>
<dbReference type="GO" id="GO:0015976">
    <property type="term" value="P:carbon utilization"/>
    <property type="evidence" value="ECO:0007669"/>
    <property type="project" value="InterPro"/>
</dbReference>
<feature type="binding site" evidence="9">
    <location>
        <position position="99"/>
    </location>
    <ligand>
        <name>Zn(2+)</name>
        <dbReference type="ChEBI" id="CHEBI:29105"/>
    </ligand>
</feature>
<sequence>MPHRLLNNNRSWADATKARDPGFFTRLAQQQNPRYMWIGCADSRVPANEITGLDPGEVFVHRNVANVVVHSDLNALSTIQFAVEHLKVEHIFVVGHYGCAGVRAAMHGIRVGLADNWLRHVQDVRLRHRKRLDHLPREQQEDVLCEMNVIEQVGNVALSTVMQDAWARGQQVSVHGWVYGLKDGLLKDLGVTMERPEQVVEVFSAALKRYPRGEAAGAADDEDLSPDTRFGPAGL</sequence>
<comment type="caution">
    <text evidence="11">The sequence shown here is derived from an EMBL/GenBank/DDBJ whole genome shotgun (WGS) entry which is preliminary data.</text>
</comment>
<dbReference type="PROSITE" id="PS00704">
    <property type="entry name" value="PROK_CO2_ANHYDRASE_1"/>
    <property type="match status" value="1"/>
</dbReference>
<evidence type="ECO:0000313" key="12">
    <source>
        <dbReference type="Proteomes" id="UP000285575"/>
    </source>
</evidence>
<dbReference type="EMBL" id="SACR01000007">
    <property type="protein sequence ID" value="RVU43281.1"/>
    <property type="molecule type" value="Genomic_DNA"/>
</dbReference>
<dbReference type="SMART" id="SM00947">
    <property type="entry name" value="Pro_CA"/>
    <property type="match status" value="1"/>
</dbReference>
<dbReference type="EC" id="4.2.1.1" evidence="2"/>
<dbReference type="AlphaFoldDB" id="A0A437R923"/>
<dbReference type="OrthoDB" id="9797527at2"/>
<evidence type="ECO:0000313" key="11">
    <source>
        <dbReference type="EMBL" id="RVU43281.1"/>
    </source>
</evidence>
<comment type="cofactor">
    <cofactor evidence="9">
        <name>Zn(2+)</name>
        <dbReference type="ChEBI" id="CHEBI:29105"/>
    </cofactor>
    <text evidence="9">Binds 1 zinc ion per subunit.</text>
</comment>
<evidence type="ECO:0000256" key="9">
    <source>
        <dbReference type="PIRSR" id="PIRSR601765-1"/>
    </source>
</evidence>
<dbReference type="RefSeq" id="WP_128230566.1">
    <property type="nucleotide sequence ID" value="NZ_SACR01000007.1"/>
</dbReference>
<evidence type="ECO:0000256" key="5">
    <source>
        <dbReference type="ARBA" id="ARBA00023239"/>
    </source>
</evidence>
<feature type="region of interest" description="Disordered" evidence="10">
    <location>
        <begin position="214"/>
        <end position="235"/>
    </location>
</feature>
<name>A0A437R923_9BURK</name>
<reference evidence="11 12" key="1">
    <citation type="submission" date="2019-01" db="EMBL/GenBank/DDBJ databases">
        <authorList>
            <person name="Chen W.-M."/>
        </authorList>
    </citation>
    <scope>NUCLEOTIDE SEQUENCE [LARGE SCALE GENOMIC DNA]</scope>
    <source>
        <strain evidence="11 12">KYPY4</strain>
    </source>
</reference>
<evidence type="ECO:0000256" key="6">
    <source>
        <dbReference type="ARBA" id="ARBA00039351"/>
    </source>
</evidence>
<keyword evidence="12" id="KW-1185">Reference proteome</keyword>
<organism evidence="11 12">
    <name type="scientific">Rubrivivax rivuli</name>
    <dbReference type="NCBI Taxonomy" id="1862385"/>
    <lineage>
        <taxon>Bacteria</taxon>
        <taxon>Pseudomonadati</taxon>
        <taxon>Pseudomonadota</taxon>
        <taxon>Betaproteobacteria</taxon>
        <taxon>Burkholderiales</taxon>
        <taxon>Sphaerotilaceae</taxon>
        <taxon>Rubrivivax</taxon>
    </lineage>
</organism>
<dbReference type="FunFam" id="3.40.1050.10:FF:000001">
    <property type="entry name" value="Carbonic anhydrase"/>
    <property type="match status" value="1"/>
</dbReference>
<dbReference type="GO" id="GO:0008270">
    <property type="term" value="F:zinc ion binding"/>
    <property type="evidence" value="ECO:0007669"/>
    <property type="project" value="InterPro"/>
</dbReference>
<accession>A0A437R923</accession>
<gene>
    <name evidence="11" type="ORF">EOE66_20235</name>
</gene>
<evidence type="ECO:0000256" key="10">
    <source>
        <dbReference type="SAM" id="MobiDB-lite"/>
    </source>
</evidence>
<evidence type="ECO:0000256" key="1">
    <source>
        <dbReference type="ARBA" id="ARBA00006217"/>
    </source>
</evidence>
<comment type="catalytic activity">
    <reaction evidence="7">
        <text>hydrogencarbonate + H(+) = CO2 + H2O</text>
        <dbReference type="Rhea" id="RHEA:10748"/>
        <dbReference type="ChEBI" id="CHEBI:15377"/>
        <dbReference type="ChEBI" id="CHEBI:15378"/>
        <dbReference type="ChEBI" id="CHEBI:16526"/>
        <dbReference type="ChEBI" id="CHEBI:17544"/>
        <dbReference type="EC" id="4.2.1.1"/>
    </reaction>
</comment>
<comment type="similarity">
    <text evidence="1">Belongs to the beta-class carbonic anhydrase family.</text>
</comment>
<protein>
    <recommendedName>
        <fullName evidence="6">Carbonic anhydrase 2</fullName>
        <ecNumber evidence="2">4.2.1.1</ecNumber>
    </recommendedName>
    <alternativeName>
        <fullName evidence="8">Carbonate dehydratase 2</fullName>
    </alternativeName>
</protein>
<keyword evidence="5" id="KW-0456">Lyase</keyword>
<evidence type="ECO:0000256" key="7">
    <source>
        <dbReference type="ARBA" id="ARBA00048348"/>
    </source>
</evidence>
<evidence type="ECO:0000256" key="8">
    <source>
        <dbReference type="ARBA" id="ARBA00082533"/>
    </source>
</evidence>
<dbReference type="CDD" id="cd00883">
    <property type="entry name" value="beta_CA_cladeA"/>
    <property type="match status" value="1"/>
</dbReference>